<dbReference type="InterPro" id="IPR036929">
    <property type="entry name" value="DsbDN_sf"/>
</dbReference>
<dbReference type="Pfam" id="PF13899">
    <property type="entry name" value="Thioredoxin_7"/>
    <property type="match status" value="1"/>
</dbReference>
<evidence type="ECO:0000256" key="5">
    <source>
        <dbReference type="ARBA" id="ARBA00023136"/>
    </source>
</evidence>
<dbReference type="Gene3D" id="2.60.40.1250">
    <property type="entry name" value="Thiol:disulfide interchange protein DsbD, N-terminal domain"/>
    <property type="match status" value="1"/>
</dbReference>
<feature type="transmembrane region" description="Helical" evidence="6">
    <location>
        <begin position="180"/>
        <end position="209"/>
    </location>
</feature>
<evidence type="ECO:0000259" key="8">
    <source>
        <dbReference type="Pfam" id="PF02683"/>
    </source>
</evidence>
<dbReference type="GO" id="GO:0015035">
    <property type="term" value="F:protein-disulfide reductase activity"/>
    <property type="evidence" value="ECO:0007669"/>
    <property type="project" value="TreeGrafter"/>
</dbReference>
<evidence type="ECO:0000256" key="3">
    <source>
        <dbReference type="ARBA" id="ARBA00022748"/>
    </source>
</evidence>
<evidence type="ECO:0000256" key="4">
    <source>
        <dbReference type="ARBA" id="ARBA00022989"/>
    </source>
</evidence>
<feature type="transmembrane region" description="Helical" evidence="6">
    <location>
        <begin position="258"/>
        <end position="282"/>
    </location>
</feature>
<dbReference type="Proteomes" id="UP000248916">
    <property type="component" value="Unassembled WGS sequence"/>
</dbReference>
<dbReference type="OrthoDB" id="9811036at2"/>
<feature type="domain" description="Cytochrome C biogenesis protein transmembrane" evidence="8">
    <location>
        <begin position="180"/>
        <end position="394"/>
    </location>
</feature>
<comment type="subcellular location">
    <subcellularLocation>
        <location evidence="1">Membrane</location>
        <topology evidence="1">Multi-pass membrane protein</topology>
    </subcellularLocation>
</comment>
<evidence type="ECO:0000256" key="7">
    <source>
        <dbReference type="SAM" id="SignalP"/>
    </source>
</evidence>
<organism evidence="10 11">
    <name type="scientific">Palleronia aestuarii</name>
    <dbReference type="NCBI Taxonomy" id="568105"/>
    <lineage>
        <taxon>Bacteria</taxon>
        <taxon>Pseudomonadati</taxon>
        <taxon>Pseudomonadota</taxon>
        <taxon>Alphaproteobacteria</taxon>
        <taxon>Rhodobacterales</taxon>
        <taxon>Roseobacteraceae</taxon>
        <taxon>Palleronia</taxon>
    </lineage>
</organism>
<protein>
    <submittedName>
        <fullName evidence="10">Thiol:disulfide interchange protein DsbD</fullName>
    </submittedName>
</protein>
<dbReference type="GO" id="GO:0017004">
    <property type="term" value="P:cytochrome complex assembly"/>
    <property type="evidence" value="ECO:0007669"/>
    <property type="project" value="UniProtKB-KW"/>
</dbReference>
<keyword evidence="4 6" id="KW-1133">Transmembrane helix</keyword>
<feature type="transmembrane region" description="Helical" evidence="6">
    <location>
        <begin position="221"/>
        <end position="246"/>
    </location>
</feature>
<feature type="transmembrane region" description="Helical" evidence="6">
    <location>
        <begin position="303"/>
        <end position="329"/>
    </location>
</feature>
<dbReference type="InterPro" id="IPR036249">
    <property type="entry name" value="Thioredoxin-like_sf"/>
</dbReference>
<keyword evidence="2 6" id="KW-0812">Transmembrane</keyword>
<reference evidence="10 11" key="1">
    <citation type="submission" date="2018-06" db="EMBL/GenBank/DDBJ databases">
        <title>Genomic Encyclopedia of Archaeal and Bacterial Type Strains, Phase II (KMG-II): from individual species to whole genera.</title>
        <authorList>
            <person name="Goeker M."/>
        </authorList>
    </citation>
    <scope>NUCLEOTIDE SEQUENCE [LARGE SCALE GENOMIC DNA]</scope>
    <source>
        <strain evidence="10 11">DSM 22009</strain>
    </source>
</reference>
<comment type="caution">
    <text evidence="10">The sequence shown here is derived from an EMBL/GenBank/DDBJ whole genome shotgun (WGS) entry which is preliminary data.</text>
</comment>
<dbReference type="SUPFAM" id="SSF74863">
    <property type="entry name" value="Thiol:disulfide interchange protein DsbD, N-terminal domain (DsbD-alpha)"/>
    <property type="match status" value="1"/>
</dbReference>
<name>A0A2W7MYW9_9RHOB</name>
<feature type="domain" description="Thiol:disulfide interchange protein DsbD N-terminal" evidence="9">
    <location>
        <begin position="29"/>
        <end position="129"/>
    </location>
</feature>
<feature type="transmembrane region" description="Helical" evidence="6">
    <location>
        <begin position="377"/>
        <end position="394"/>
    </location>
</feature>
<keyword evidence="3" id="KW-0201">Cytochrome c-type biogenesis</keyword>
<evidence type="ECO:0000256" key="1">
    <source>
        <dbReference type="ARBA" id="ARBA00004141"/>
    </source>
</evidence>
<evidence type="ECO:0000313" key="11">
    <source>
        <dbReference type="Proteomes" id="UP000248916"/>
    </source>
</evidence>
<feature type="chain" id="PRO_5016105761" evidence="7">
    <location>
        <begin position="25"/>
        <end position="590"/>
    </location>
</feature>
<dbReference type="Pfam" id="PF02683">
    <property type="entry name" value="DsbD_TM"/>
    <property type="match status" value="1"/>
</dbReference>
<dbReference type="PANTHER" id="PTHR32234">
    <property type="entry name" value="THIOL:DISULFIDE INTERCHANGE PROTEIN DSBD"/>
    <property type="match status" value="1"/>
</dbReference>
<dbReference type="InterPro" id="IPR028250">
    <property type="entry name" value="DsbDN"/>
</dbReference>
<feature type="transmembrane region" description="Helical" evidence="6">
    <location>
        <begin position="431"/>
        <end position="450"/>
    </location>
</feature>
<feature type="transmembrane region" description="Helical" evidence="6">
    <location>
        <begin position="335"/>
        <end position="356"/>
    </location>
</feature>
<dbReference type="GO" id="GO:0016020">
    <property type="term" value="C:membrane"/>
    <property type="evidence" value="ECO:0007669"/>
    <property type="project" value="UniProtKB-SubCell"/>
</dbReference>
<dbReference type="Gene3D" id="3.40.30.10">
    <property type="entry name" value="Glutaredoxin"/>
    <property type="match status" value="1"/>
</dbReference>
<evidence type="ECO:0000259" key="9">
    <source>
        <dbReference type="Pfam" id="PF11412"/>
    </source>
</evidence>
<dbReference type="PANTHER" id="PTHR32234:SF0">
    <property type="entry name" value="THIOL:DISULFIDE INTERCHANGE PROTEIN DSBD"/>
    <property type="match status" value="1"/>
</dbReference>
<dbReference type="RefSeq" id="WP_111538541.1">
    <property type="nucleotide sequence ID" value="NZ_QKZL01000022.1"/>
</dbReference>
<gene>
    <name evidence="10" type="ORF">LX81_03490</name>
</gene>
<dbReference type="InterPro" id="IPR003834">
    <property type="entry name" value="Cyt_c_assmbl_TM_dom"/>
</dbReference>
<evidence type="ECO:0000256" key="6">
    <source>
        <dbReference type="SAM" id="Phobius"/>
    </source>
</evidence>
<feature type="transmembrane region" description="Helical" evidence="6">
    <location>
        <begin position="400"/>
        <end position="419"/>
    </location>
</feature>
<keyword evidence="5 6" id="KW-0472">Membrane</keyword>
<evidence type="ECO:0000256" key="2">
    <source>
        <dbReference type="ARBA" id="ARBA00022692"/>
    </source>
</evidence>
<proteinExistence type="predicted"/>
<keyword evidence="7" id="KW-0732">Signal</keyword>
<evidence type="ECO:0000313" key="10">
    <source>
        <dbReference type="EMBL" id="PZX12783.1"/>
    </source>
</evidence>
<dbReference type="EMBL" id="QKZL01000022">
    <property type="protein sequence ID" value="PZX12783.1"/>
    <property type="molecule type" value="Genomic_DNA"/>
</dbReference>
<dbReference type="GO" id="GO:0045454">
    <property type="term" value="P:cell redox homeostasis"/>
    <property type="evidence" value="ECO:0007669"/>
    <property type="project" value="TreeGrafter"/>
</dbReference>
<feature type="signal peptide" evidence="7">
    <location>
        <begin position="1"/>
        <end position="24"/>
    </location>
</feature>
<keyword evidence="11" id="KW-1185">Reference proteome</keyword>
<dbReference type="SUPFAM" id="SSF52833">
    <property type="entry name" value="Thioredoxin-like"/>
    <property type="match status" value="1"/>
</dbReference>
<dbReference type="NCBIfam" id="NF001419">
    <property type="entry name" value="PRK00293.1"/>
    <property type="match status" value="1"/>
</dbReference>
<sequence>MIRSHALPALVALLLSLASGVATAQSGTPLHPSEAFRISAEKTDDGTVLHFDIEEGYYLYREYLAAEEPGGEIPLETMPGTVKEDPTFGRMEVYYDEASARLPASGGPVTVTWQGCQDGGICYPPQTASLNEIPASAGGAGTAGDAFVEGAGGPTAVQEPSGIQLAEEAGLAGLDGGAGLVVLTFFGLGLLLSVTPCVFPMFPIVAGMVTGQGKDLTMGRGIALTGAYVIAMAAAFGLLGVAAAWSGQNLQMVLQSPWAVGSIAALFVVFSLAMFGAFDIALPGALTSRVQRLGSRGGSLSGAAGLGFTSALIIGPCVTAPLAGALLYIARTGDVLLGAGALFALGLGQGMPLLAIGAFGSQILPRAGVWMERAKQAFGVVFLGLAIWMIGRIVPGPAVLALWSVLLIGTGVFLGGLDCPAPGAGPVRRGATSLGVLALLAGALQGIGAASGASDPLRPLAAFAGEAAADDPKAVFARVTDRPGLKAALASASGPSMVYVTAEWCTSCRVIERHALANRDVQAALASLGAVEVDVSKFTEESQALLDELGSVGPPTMVFLDGSRREVPDTRLVGEVGASEVMTSLAEMTR</sequence>
<dbReference type="AlphaFoldDB" id="A0A2W7MYW9"/>
<dbReference type="Pfam" id="PF11412">
    <property type="entry name" value="DsbD_N"/>
    <property type="match status" value="1"/>
</dbReference>
<accession>A0A2W7MYW9</accession>